<gene>
    <name evidence="1" type="ORF">SteCoe_29707</name>
</gene>
<reference evidence="1 2" key="1">
    <citation type="submission" date="2016-11" db="EMBL/GenBank/DDBJ databases">
        <title>The macronuclear genome of Stentor coeruleus: a giant cell with tiny introns.</title>
        <authorList>
            <person name="Slabodnick M."/>
            <person name="Ruby J.G."/>
            <person name="Reiff S.B."/>
            <person name="Swart E.C."/>
            <person name="Gosai S."/>
            <person name="Prabakaran S."/>
            <person name="Witkowska E."/>
            <person name="Larue G.E."/>
            <person name="Fisher S."/>
            <person name="Freeman R.M."/>
            <person name="Gunawardena J."/>
            <person name="Chu W."/>
            <person name="Stover N.A."/>
            <person name="Gregory B.D."/>
            <person name="Nowacki M."/>
            <person name="Derisi J."/>
            <person name="Roy S.W."/>
            <person name="Marshall W.F."/>
            <person name="Sood P."/>
        </authorList>
    </citation>
    <scope>NUCLEOTIDE SEQUENCE [LARGE SCALE GENOMIC DNA]</scope>
    <source>
        <strain evidence="1">WM001</strain>
    </source>
</reference>
<organism evidence="1 2">
    <name type="scientific">Stentor coeruleus</name>
    <dbReference type="NCBI Taxonomy" id="5963"/>
    <lineage>
        <taxon>Eukaryota</taxon>
        <taxon>Sar</taxon>
        <taxon>Alveolata</taxon>
        <taxon>Ciliophora</taxon>
        <taxon>Postciliodesmatophora</taxon>
        <taxon>Heterotrichea</taxon>
        <taxon>Heterotrichida</taxon>
        <taxon>Stentoridae</taxon>
        <taxon>Stentor</taxon>
    </lineage>
</organism>
<dbReference type="Proteomes" id="UP000187209">
    <property type="component" value="Unassembled WGS sequence"/>
</dbReference>
<protein>
    <submittedName>
        <fullName evidence="1">Uncharacterized protein</fullName>
    </submittedName>
</protein>
<evidence type="ECO:0000313" key="2">
    <source>
        <dbReference type="Proteomes" id="UP000187209"/>
    </source>
</evidence>
<keyword evidence="2" id="KW-1185">Reference proteome</keyword>
<dbReference type="EMBL" id="MPUH01000941">
    <property type="protein sequence ID" value="OMJ71971.1"/>
    <property type="molecule type" value="Genomic_DNA"/>
</dbReference>
<evidence type="ECO:0000313" key="1">
    <source>
        <dbReference type="EMBL" id="OMJ71971.1"/>
    </source>
</evidence>
<comment type="caution">
    <text evidence="1">The sequence shown here is derived from an EMBL/GenBank/DDBJ whole genome shotgun (WGS) entry which is preliminary data.</text>
</comment>
<name>A0A1R2B5A5_9CILI</name>
<sequence length="265" mass="30934">MEGSLTIFSYDKSLKVPTTPSNTNKINSNFIQSQEKKLHLGRTLENKGYFEAASGLKIVSSRVPRNSINYLNDLIHKRQKKPEMICKPIIKIVEKSDLDFLTQPKKVQKKLIISPERLLLLKHKKNQPVGDISYSRHSESFDSTWESITASNKQADKKYKVQVFSKKNVPRQTPARFLPISEIKLQRPSVPNHAALVNLKKDLKLLIENNYEKMYKDMMVEKMSRNNEKNTVNYGILKRREEDRWGWNTPLYSPREKKAVHFDYN</sequence>
<dbReference type="AlphaFoldDB" id="A0A1R2B5A5"/>
<accession>A0A1R2B5A5</accession>
<proteinExistence type="predicted"/>